<dbReference type="RefSeq" id="WP_206596550.1">
    <property type="nucleotide sequence ID" value="NZ_JAFKCS010000126.1"/>
</dbReference>
<evidence type="ECO:0000313" key="1">
    <source>
        <dbReference type="EMBL" id="MBN7822652.1"/>
    </source>
</evidence>
<dbReference type="Proteomes" id="UP000663992">
    <property type="component" value="Unassembled WGS sequence"/>
</dbReference>
<reference evidence="1 2" key="1">
    <citation type="submission" date="2021-03" db="EMBL/GenBank/DDBJ databases">
        <title>novel species isolated from a fishpond in China.</title>
        <authorList>
            <person name="Lu H."/>
            <person name="Cai Z."/>
        </authorList>
    </citation>
    <scope>NUCLEOTIDE SEQUENCE [LARGE SCALE GENOMIC DNA]</scope>
    <source>
        <strain evidence="1 2">Y57</strain>
    </source>
</reference>
<gene>
    <name evidence="1" type="ORF">J0A65_22510</name>
</gene>
<keyword evidence="2" id="KW-1185">Reference proteome</keyword>
<dbReference type="EMBL" id="JAFKCS010000126">
    <property type="protein sequence ID" value="MBN7822652.1"/>
    <property type="molecule type" value="Genomic_DNA"/>
</dbReference>
<evidence type="ECO:0000313" key="2">
    <source>
        <dbReference type="Proteomes" id="UP000663992"/>
    </source>
</evidence>
<organism evidence="1 2">
    <name type="scientific">Bowmanella yangjiangensis</name>
    <dbReference type="NCBI Taxonomy" id="2811230"/>
    <lineage>
        <taxon>Bacteria</taxon>
        <taxon>Pseudomonadati</taxon>
        <taxon>Pseudomonadota</taxon>
        <taxon>Gammaproteobacteria</taxon>
        <taxon>Alteromonadales</taxon>
        <taxon>Alteromonadaceae</taxon>
        <taxon>Bowmanella</taxon>
    </lineage>
</organism>
<comment type="caution">
    <text evidence="1">The sequence shown here is derived from an EMBL/GenBank/DDBJ whole genome shotgun (WGS) entry which is preliminary data.</text>
</comment>
<protein>
    <submittedName>
        <fullName evidence="1">Uncharacterized protein</fullName>
    </submittedName>
</protein>
<name>A0ABS3CZU8_9ALTE</name>
<sequence>MSTEVFAGKYAERFGFSSVDALGLEDFFQALELVAMKSKGFFLLKVDGERDRNIYTFALNMPAKDVVLRKDTDSIREGVLYIFSELERKNILP</sequence>
<proteinExistence type="predicted"/>
<accession>A0ABS3CZU8</accession>